<keyword evidence="3" id="KW-0288">FMN</keyword>
<protein>
    <submittedName>
        <fullName evidence="6">Nitronate monooxygenase</fullName>
    </submittedName>
</protein>
<evidence type="ECO:0000313" key="6">
    <source>
        <dbReference type="EMBL" id="NGN43047.1"/>
    </source>
</evidence>
<dbReference type="InterPro" id="IPR013785">
    <property type="entry name" value="Aldolase_TIM"/>
</dbReference>
<proteinExistence type="inferred from homology"/>
<comment type="similarity">
    <text evidence="1">Belongs to the nitronate monooxygenase family. NMO class I subfamily.</text>
</comment>
<comment type="caution">
    <text evidence="6">The sequence shown here is derived from an EMBL/GenBank/DDBJ whole genome shotgun (WGS) entry which is preliminary data.</text>
</comment>
<keyword evidence="7" id="KW-1185">Reference proteome</keyword>
<organism evidence="6 7">
    <name type="scientific">Mesorhizobium zhangyense</name>
    <dbReference type="NCBI Taxonomy" id="1776730"/>
    <lineage>
        <taxon>Bacteria</taxon>
        <taxon>Pseudomonadati</taxon>
        <taxon>Pseudomonadota</taxon>
        <taxon>Alphaproteobacteria</taxon>
        <taxon>Hyphomicrobiales</taxon>
        <taxon>Phyllobacteriaceae</taxon>
        <taxon>Mesorhizobium</taxon>
    </lineage>
</organism>
<dbReference type="PANTHER" id="PTHR42747">
    <property type="entry name" value="NITRONATE MONOOXYGENASE-RELATED"/>
    <property type="match status" value="1"/>
</dbReference>
<dbReference type="CDD" id="cd04730">
    <property type="entry name" value="NPD_like"/>
    <property type="match status" value="1"/>
</dbReference>
<dbReference type="InterPro" id="IPR004136">
    <property type="entry name" value="NMO"/>
</dbReference>
<dbReference type="RefSeq" id="WP_165119403.1">
    <property type="nucleotide sequence ID" value="NZ_JAAKZG010000007.1"/>
</dbReference>
<sequence>MPVPQNFEGRLKLPAIAAPMFLASGPDLVVEVCRSGLVGTFPALNQRSSAGYAEWLEEIEARLAPAPHAAPHGVNLIVHKSNPRLAADLEVTIRHKVPLVITSLGAVKDIVEAVHSYGGLVFHDVVNLRHAQKAAEAGVDGIIAVSAGAGGHAGTLSPFALVSEIASFFDGTIILSGALSNGRQIAAVRAMGADMAYLGTRFLATKESMTADAQKQMMVESRASDILYTPNISGIHANFLRQSIVSAGLDPDNLPAHGKLDMSNEARAWKTVWSAGQGVGGVADIPGAADLCERLIAEYDAAIGQFRNDPFSRRREKMAIG</sequence>
<evidence type="ECO:0000256" key="4">
    <source>
        <dbReference type="ARBA" id="ARBA00023002"/>
    </source>
</evidence>
<keyword evidence="2" id="KW-0285">Flavoprotein</keyword>
<evidence type="ECO:0000256" key="1">
    <source>
        <dbReference type="ARBA" id="ARBA00009881"/>
    </source>
</evidence>
<dbReference type="AlphaFoldDB" id="A0A7C9VDB3"/>
<evidence type="ECO:0000256" key="3">
    <source>
        <dbReference type="ARBA" id="ARBA00022643"/>
    </source>
</evidence>
<dbReference type="PANTHER" id="PTHR42747:SF4">
    <property type="entry name" value="BLR1330 PROTEIN"/>
    <property type="match status" value="1"/>
</dbReference>
<gene>
    <name evidence="6" type="ORF">G6N74_18410</name>
</gene>
<evidence type="ECO:0000256" key="5">
    <source>
        <dbReference type="ARBA" id="ARBA00023033"/>
    </source>
</evidence>
<keyword evidence="4" id="KW-0560">Oxidoreductase</keyword>
<evidence type="ECO:0000256" key="2">
    <source>
        <dbReference type="ARBA" id="ARBA00022630"/>
    </source>
</evidence>
<dbReference type="Gene3D" id="3.20.20.70">
    <property type="entry name" value="Aldolase class I"/>
    <property type="match status" value="1"/>
</dbReference>
<reference evidence="6 7" key="1">
    <citation type="submission" date="2020-02" db="EMBL/GenBank/DDBJ databases">
        <title>Genome sequence of the type strain CGMCC 1.15528 of Mesorhizobium zhangyense.</title>
        <authorList>
            <person name="Gao J."/>
            <person name="Sun J."/>
        </authorList>
    </citation>
    <scope>NUCLEOTIDE SEQUENCE [LARGE SCALE GENOMIC DNA]</scope>
    <source>
        <strain evidence="6 7">CGMCC 1.15528</strain>
    </source>
</reference>
<keyword evidence="5 6" id="KW-0503">Monooxygenase</keyword>
<dbReference type="Proteomes" id="UP000481252">
    <property type="component" value="Unassembled WGS sequence"/>
</dbReference>
<dbReference type="FunFam" id="3.20.20.70:FF:000210">
    <property type="entry name" value="2-nitropropane dioxygenase"/>
    <property type="match status" value="1"/>
</dbReference>
<accession>A0A7C9VDB3</accession>
<dbReference type="Pfam" id="PF03060">
    <property type="entry name" value="NMO"/>
    <property type="match status" value="1"/>
</dbReference>
<evidence type="ECO:0000313" key="7">
    <source>
        <dbReference type="Proteomes" id="UP000481252"/>
    </source>
</evidence>
<dbReference type="EMBL" id="JAAKZG010000007">
    <property type="protein sequence ID" value="NGN43047.1"/>
    <property type="molecule type" value="Genomic_DNA"/>
</dbReference>
<dbReference type="GO" id="GO:0018580">
    <property type="term" value="F:nitronate monooxygenase activity"/>
    <property type="evidence" value="ECO:0007669"/>
    <property type="project" value="InterPro"/>
</dbReference>
<dbReference type="SUPFAM" id="SSF51412">
    <property type="entry name" value="Inosine monophosphate dehydrogenase (IMPDH)"/>
    <property type="match status" value="1"/>
</dbReference>
<name>A0A7C9VDB3_9HYPH</name>